<dbReference type="AlphaFoldDB" id="A0A6N2LS00"/>
<evidence type="ECO:0000313" key="1">
    <source>
        <dbReference type="EMBL" id="VFU44381.1"/>
    </source>
</evidence>
<accession>A0A6N2LS00</accession>
<gene>
    <name evidence="1" type="ORF">SVIM_LOCUS272593</name>
</gene>
<dbReference type="EMBL" id="CAADRP010001597">
    <property type="protein sequence ID" value="VFU44381.1"/>
    <property type="molecule type" value="Genomic_DNA"/>
</dbReference>
<name>A0A6N2LS00_SALVM</name>
<organism evidence="1">
    <name type="scientific">Salix viminalis</name>
    <name type="common">Common osier</name>
    <name type="synonym">Basket willow</name>
    <dbReference type="NCBI Taxonomy" id="40686"/>
    <lineage>
        <taxon>Eukaryota</taxon>
        <taxon>Viridiplantae</taxon>
        <taxon>Streptophyta</taxon>
        <taxon>Embryophyta</taxon>
        <taxon>Tracheophyta</taxon>
        <taxon>Spermatophyta</taxon>
        <taxon>Magnoliopsida</taxon>
        <taxon>eudicotyledons</taxon>
        <taxon>Gunneridae</taxon>
        <taxon>Pentapetalae</taxon>
        <taxon>rosids</taxon>
        <taxon>fabids</taxon>
        <taxon>Malpighiales</taxon>
        <taxon>Salicaceae</taxon>
        <taxon>Saliceae</taxon>
        <taxon>Salix</taxon>
    </lineage>
</organism>
<reference evidence="1" key="1">
    <citation type="submission" date="2019-03" db="EMBL/GenBank/DDBJ databases">
        <authorList>
            <person name="Mank J."/>
            <person name="Almeida P."/>
        </authorList>
    </citation>
    <scope>NUCLEOTIDE SEQUENCE</scope>
    <source>
        <strain evidence="1">78183</strain>
    </source>
</reference>
<protein>
    <submittedName>
        <fullName evidence="1">Uncharacterized protein</fullName>
    </submittedName>
</protein>
<proteinExistence type="predicted"/>
<sequence length="110" mass="12101">MAFCKRLGSLVRQSISQSGQVSMASMLNSFRCITSKNLFVRYAFLFCLKQKKESLSNKRKLRMMSEVKADGGGAEGSNDGDDNRDTDVTAVNAFITRVVLLVALQVEAAE</sequence>